<accession>A0A2V1HTW7</accession>
<dbReference type="PANTHER" id="PTHR11941">
    <property type="entry name" value="ENOYL-COA HYDRATASE-RELATED"/>
    <property type="match status" value="1"/>
</dbReference>
<protein>
    <submittedName>
        <fullName evidence="1">Enoyl-CoA hydratase</fullName>
    </submittedName>
</protein>
<dbReference type="Pfam" id="PF00378">
    <property type="entry name" value="ECH_1"/>
    <property type="match status" value="1"/>
</dbReference>
<comment type="caution">
    <text evidence="1">The sequence shown here is derived from an EMBL/GenBank/DDBJ whole genome shotgun (WGS) entry which is preliminary data.</text>
</comment>
<dbReference type="PANTHER" id="PTHR11941:SF54">
    <property type="entry name" value="ENOYL-COA HYDRATASE, MITOCHONDRIAL"/>
    <property type="match status" value="1"/>
</dbReference>
<dbReference type="GO" id="GO:0006635">
    <property type="term" value="P:fatty acid beta-oxidation"/>
    <property type="evidence" value="ECO:0007669"/>
    <property type="project" value="TreeGrafter"/>
</dbReference>
<keyword evidence="2" id="KW-1185">Reference proteome</keyword>
<gene>
    <name evidence="1" type="ORF">DDQ50_12350</name>
</gene>
<dbReference type="Gene3D" id="3.90.226.10">
    <property type="entry name" value="2-enoyl-CoA Hydratase, Chain A, domain 1"/>
    <property type="match status" value="1"/>
</dbReference>
<dbReference type="CDD" id="cd06558">
    <property type="entry name" value="crotonase-like"/>
    <property type="match status" value="1"/>
</dbReference>
<evidence type="ECO:0000313" key="2">
    <source>
        <dbReference type="Proteomes" id="UP000244893"/>
    </source>
</evidence>
<name>A0A2V1HTW7_9MICO</name>
<dbReference type="GO" id="GO:0003824">
    <property type="term" value="F:catalytic activity"/>
    <property type="evidence" value="ECO:0007669"/>
    <property type="project" value="UniProtKB-ARBA"/>
</dbReference>
<sequence length="267" mass="28704">MTGQVLRSRDDGVVTFTLSQPERRNAISFEMYDRLEDEFAAIAADDTVRALVLRGAAGSFAGGTDIRHLADIHDGSAGVEYEAHMRRVQKGLIDLRIPVVSVVEGACVGGGLVFAALSDLVYCTPDARFGTPIARTLGNTISATSLARLQETFGRRRTAEMLLTGRLLTADEAERAGFVTAVLGGAALEARLGETLQAISQCSPESIWSFKELERRIDAHLSTVEVDDVFARIYGGRQFREGVAAFLGKRAARFVTDAPAEPDGGGR</sequence>
<dbReference type="AlphaFoldDB" id="A0A2V1HTW7"/>
<organism evidence="1 2">
    <name type="scientific">Amnibacterium flavum</name>
    <dbReference type="NCBI Taxonomy" id="2173173"/>
    <lineage>
        <taxon>Bacteria</taxon>
        <taxon>Bacillati</taxon>
        <taxon>Actinomycetota</taxon>
        <taxon>Actinomycetes</taxon>
        <taxon>Micrococcales</taxon>
        <taxon>Microbacteriaceae</taxon>
        <taxon>Amnibacterium</taxon>
    </lineage>
</organism>
<dbReference type="SUPFAM" id="SSF52096">
    <property type="entry name" value="ClpP/crotonase"/>
    <property type="match status" value="1"/>
</dbReference>
<proteinExistence type="predicted"/>
<dbReference type="InterPro" id="IPR001753">
    <property type="entry name" value="Enoyl-CoA_hydra/iso"/>
</dbReference>
<evidence type="ECO:0000313" key="1">
    <source>
        <dbReference type="EMBL" id="PVZ94489.1"/>
    </source>
</evidence>
<dbReference type="OrthoDB" id="4608673at2"/>
<dbReference type="InterPro" id="IPR029045">
    <property type="entry name" value="ClpP/crotonase-like_dom_sf"/>
</dbReference>
<dbReference type="Proteomes" id="UP000244893">
    <property type="component" value="Unassembled WGS sequence"/>
</dbReference>
<dbReference type="EMBL" id="QEOP01000002">
    <property type="protein sequence ID" value="PVZ94489.1"/>
    <property type="molecule type" value="Genomic_DNA"/>
</dbReference>
<dbReference type="RefSeq" id="WP_116757000.1">
    <property type="nucleotide sequence ID" value="NZ_JBHUEX010000001.1"/>
</dbReference>
<reference evidence="1 2" key="1">
    <citation type="submission" date="2018-05" db="EMBL/GenBank/DDBJ databases">
        <title>Amnibacterium sp. M8JJ-5, whole genome shotgun sequence.</title>
        <authorList>
            <person name="Tuo L."/>
        </authorList>
    </citation>
    <scope>NUCLEOTIDE SEQUENCE [LARGE SCALE GENOMIC DNA]</scope>
    <source>
        <strain evidence="1 2">M8JJ-5</strain>
    </source>
</reference>